<evidence type="ECO:0000313" key="3">
    <source>
        <dbReference type="EMBL" id="SFA62650.1"/>
    </source>
</evidence>
<feature type="compositionally biased region" description="Basic and acidic residues" evidence="1">
    <location>
        <begin position="396"/>
        <end position="409"/>
    </location>
</feature>
<feature type="domain" description="DUF222" evidence="2">
    <location>
        <begin position="2"/>
        <end position="129"/>
    </location>
</feature>
<dbReference type="RefSeq" id="WP_074922391.1">
    <property type="nucleotide sequence ID" value="NZ_FOJN01000025.1"/>
</dbReference>
<accession>A0A1I0UFF6</accession>
<dbReference type="InterPro" id="IPR003615">
    <property type="entry name" value="HNH_nuc"/>
</dbReference>
<dbReference type="InterPro" id="IPR003870">
    <property type="entry name" value="DUF222"/>
</dbReference>
<dbReference type="GeneID" id="85487738"/>
<name>A0A1I0UFF6_9NOCA</name>
<dbReference type="AlphaFoldDB" id="A0A1I0UFF6"/>
<dbReference type="OrthoDB" id="5244772at2"/>
<protein>
    <recommendedName>
        <fullName evidence="2">DUF222 domain-containing protein</fullName>
    </recommendedName>
</protein>
<reference evidence="3 4" key="1">
    <citation type="submission" date="2016-10" db="EMBL/GenBank/DDBJ databases">
        <authorList>
            <person name="de Groot N.N."/>
        </authorList>
    </citation>
    <scope>NUCLEOTIDE SEQUENCE [LARGE SCALE GENOMIC DNA]</scope>
    <source>
        <strain evidence="3 4">DSM 44908</strain>
    </source>
</reference>
<evidence type="ECO:0000313" key="4">
    <source>
        <dbReference type="Proteomes" id="UP000182054"/>
    </source>
</evidence>
<proteinExistence type="predicted"/>
<evidence type="ECO:0000256" key="1">
    <source>
        <dbReference type="SAM" id="MobiDB-lite"/>
    </source>
</evidence>
<dbReference type="Pfam" id="PF02720">
    <property type="entry name" value="DUF222"/>
    <property type="match status" value="1"/>
</dbReference>
<dbReference type="CDD" id="cd00085">
    <property type="entry name" value="HNHc"/>
    <property type="match status" value="1"/>
</dbReference>
<feature type="region of interest" description="Disordered" evidence="1">
    <location>
        <begin position="380"/>
        <end position="438"/>
    </location>
</feature>
<feature type="non-terminal residue" evidence="3">
    <location>
        <position position="1"/>
    </location>
</feature>
<dbReference type="EMBL" id="FOJN01000025">
    <property type="protein sequence ID" value="SFA62650.1"/>
    <property type="molecule type" value="Genomic_DNA"/>
</dbReference>
<gene>
    <name evidence="3" type="ORF">SAMN05444374_1251</name>
</gene>
<evidence type="ECO:0000259" key="2">
    <source>
        <dbReference type="Pfam" id="PF02720"/>
    </source>
</evidence>
<feature type="compositionally biased region" description="Basic residues" evidence="1">
    <location>
        <begin position="410"/>
        <end position="428"/>
    </location>
</feature>
<dbReference type="Proteomes" id="UP000182054">
    <property type="component" value="Unassembled WGS sequence"/>
</dbReference>
<sequence length="438" mass="47509">AMVDMMVDRRDPDAVRARREKAKRNREFTVEIGRDGLASATDTRPAEDIVALHASVTRLAAQVCPKDTRSKAARASDAHYALITQTGFGCNCDRPITDCRYKNIDLTKFAATAPRIVIHLVTDTTTLTGPVPAPENERVCRSPQHLARPNIEPTPAAQPDATEPVVAGPVAAGPVAADRSGAVNQAEAAADPISTESPAVEVPSEGPHGCEEPIGLDTVDGVGFLPGIGIISGAHVRDLAADPSTIIRPWGDGTDTPLPATQPSDPYRPSAALDAYVRARDLFCTWPGCNRPTRDGDLDHITEYDHTHPERGGRTNAAGLGAKCRFHHLLKTFADFVDDQYPDPTDPSRLIRTITIPDGRTVLGPAFTGHDVHPGLDAIVFGEPPTETGHRPRPTPAERFRPAPRTEQKHARRRQERNRNRLRNAMKHHPPDDTPPPF</sequence>
<organism evidence="3 4">
    <name type="scientific">Rhodococcoides kroppenstedtii</name>
    <dbReference type="NCBI Taxonomy" id="293050"/>
    <lineage>
        <taxon>Bacteria</taxon>
        <taxon>Bacillati</taxon>
        <taxon>Actinomycetota</taxon>
        <taxon>Actinomycetes</taxon>
        <taxon>Mycobacteriales</taxon>
        <taxon>Nocardiaceae</taxon>
        <taxon>Rhodococcoides</taxon>
    </lineage>
</organism>
<feature type="region of interest" description="Disordered" evidence="1">
    <location>
        <begin position="185"/>
        <end position="208"/>
    </location>
</feature>